<dbReference type="Pfam" id="PF00156">
    <property type="entry name" value="Pribosyltran"/>
    <property type="match status" value="1"/>
</dbReference>
<organism evidence="2">
    <name type="scientific">marine metagenome</name>
    <dbReference type="NCBI Taxonomy" id="408172"/>
    <lineage>
        <taxon>unclassified sequences</taxon>
        <taxon>metagenomes</taxon>
        <taxon>ecological metagenomes</taxon>
    </lineage>
</organism>
<dbReference type="Gene3D" id="3.40.50.2020">
    <property type="match status" value="1"/>
</dbReference>
<proteinExistence type="predicted"/>
<feature type="domain" description="Phosphoribosyltransferase" evidence="1">
    <location>
        <begin position="21"/>
        <end position="75"/>
    </location>
</feature>
<feature type="non-terminal residue" evidence="2">
    <location>
        <position position="1"/>
    </location>
</feature>
<name>A0A382Y8U1_9ZZZZ</name>
<gene>
    <name evidence="2" type="ORF">METZ01_LOCUS432498</name>
</gene>
<accession>A0A382Y8U1</accession>
<dbReference type="InterPro" id="IPR000836">
    <property type="entry name" value="PRTase_dom"/>
</dbReference>
<dbReference type="SUPFAM" id="SSF53271">
    <property type="entry name" value="PRTase-like"/>
    <property type="match status" value="1"/>
</dbReference>
<protein>
    <recommendedName>
        <fullName evidence="1">Phosphoribosyltransferase domain-containing protein</fullName>
    </recommendedName>
</protein>
<sequence length="121" mass="13370">AGGVGRHLGVKHIFSERVNGKMELRRGFSIERGQKLAIVEDIITTGGSVMELIKLAEDQGAEIVHVVNLVDRSTRDIDFKVPSTAILTLPSKSWEPENCPLCKRGMEITQRGRTGKKMETV</sequence>
<dbReference type="CDD" id="cd06223">
    <property type="entry name" value="PRTases_typeI"/>
    <property type="match status" value="1"/>
</dbReference>
<evidence type="ECO:0000259" key="1">
    <source>
        <dbReference type="Pfam" id="PF00156"/>
    </source>
</evidence>
<evidence type="ECO:0000313" key="2">
    <source>
        <dbReference type="EMBL" id="SVD79644.1"/>
    </source>
</evidence>
<dbReference type="AlphaFoldDB" id="A0A382Y8U1"/>
<reference evidence="2" key="1">
    <citation type="submission" date="2018-05" db="EMBL/GenBank/DDBJ databases">
        <authorList>
            <person name="Lanie J.A."/>
            <person name="Ng W.-L."/>
            <person name="Kazmierczak K.M."/>
            <person name="Andrzejewski T.M."/>
            <person name="Davidsen T.M."/>
            <person name="Wayne K.J."/>
            <person name="Tettelin H."/>
            <person name="Glass J.I."/>
            <person name="Rusch D."/>
            <person name="Podicherti R."/>
            <person name="Tsui H.-C.T."/>
            <person name="Winkler M.E."/>
        </authorList>
    </citation>
    <scope>NUCLEOTIDE SEQUENCE</scope>
</reference>
<dbReference type="InterPro" id="IPR029057">
    <property type="entry name" value="PRTase-like"/>
</dbReference>
<dbReference type="EMBL" id="UINC01173834">
    <property type="protein sequence ID" value="SVD79644.1"/>
    <property type="molecule type" value="Genomic_DNA"/>
</dbReference>